<evidence type="ECO:0000256" key="7">
    <source>
        <dbReference type="ARBA" id="ARBA00022670"/>
    </source>
</evidence>
<comment type="caution">
    <text evidence="14">The sequence shown here is derived from an EMBL/GenBank/DDBJ whole genome shotgun (WGS) entry which is preliminary data.</text>
</comment>
<keyword evidence="8" id="KW-0479">Metal-binding</keyword>
<dbReference type="SUPFAM" id="SSF63737">
    <property type="entry name" value="Leukotriene A4 hydrolase N-terminal domain"/>
    <property type="match status" value="1"/>
</dbReference>
<evidence type="ECO:0000256" key="9">
    <source>
        <dbReference type="ARBA" id="ARBA00022801"/>
    </source>
</evidence>
<dbReference type="EC" id="3.4.11.2" evidence="4"/>
<proteinExistence type="inferred from homology"/>
<accession>A0A150Q025</accession>
<protein>
    <recommendedName>
        <fullName evidence="5">Aminopeptidase N</fullName>
        <ecNumber evidence="4">3.4.11.2</ecNumber>
    </recommendedName>
</protein>
<keyword evidence="10" id="KW-0862">Zinc</keyword>
<comment type="cofactor">
    <cofactor evidence="2">
        <name>Zn(2+)</name>
        <dbReference type="ChEBI" id="CHEBI:29105"/>
    </cofactor>
</comment>
<evidence type="ECO:0000256" key="4">
    <source>
        <dbReference type="ARBA" id="ARBA00012564"/>
    </source>
</evidence>
<dbReference type="GO" id="GO:0005615">
    <property type="term" value="C:extracellular space"/>
    <property type="evidence" value="ECO:0007669"/>
    <property type="project" value="TreeGrafter"/>
</dbReference>
<dbReference type="PROSITE" id="PS51257">
    <property type="entry name" value="PROKAR_LIPOPROTEIN"/>
    <property type="match status" value="1"/>
</dbReference>
<name>A0A150Q025_SORCE</name>
<dbReference type="AlphaFoldDB" id="A0A150Q025"/>
<keyword evidence="9" id="KW-0378">Hydrolase</keyword>
<dbReference type="InterPro" id="IPR042097">
    <property type="entry name" value="Aminopeptidase_N-like_N_sf"/>
</dbReference>
<evidence type="ECO:0000256" key="8">
    <source>
        <dbReference type="ARBA" id="ARBA00022723"/>
    </source>
</evidence>
<dbReference type="PANTHER" id="PTHR11533">
    <property type="entry name" value="PROTEASE M1 ZINC METALLOPROTEASE"/>
    <property type="match status" value="1"/>
</dbReference>
<sequence length="833" mass="87898">MHCTVQKHRPGAFRWACLLLGSLVAACSGEDPAPLEGSAFDVERYDLRGEFDWERSRLVATLGLTLSFTGEGPRSVVLDSAVTDVKDVRQRGGGALPHAIDVARGALAVDLSSVPEATAGGPIEIEIDYEALSGDALRAVPARLGDPVAVRAVYTVSEPLGASRWMPCHNAPSDRAVFSVALRVDGGESLIANGDLVGDEDLGAAGRLVRYETAYPLPTYLMAFAVGDFEVERGARGDLPIAVWRRRGLPGDHGAMLDELSRAIGRFEELLVPYPFEKYALVLLPDFSAGGVEHAGISFQREERSTQPALASDLLLTTHELAHQWFGDLVTVATWDDLWIKEGMATLLEQEAVRARTDESGAGTLNGDEIGLRDGDAVRDPSLAPGEKYTSGPYGRAAWLLTQIRSLTGEDAFWSALRGVLEARRFGSIGTDEFLDAFAPALGPEATARARRAVAARALPSLEVEAAPPGGAFVTLRDPDGALVAPLELAWVAPDGLTRAQPLLPGERVEVAPRHPSELLLVDPQDRHPEWAFLGAERDLEAYAAAVAPLRVPSDPGGVERFLDVGGAHQLAALQGGLPEGLAPEQFEPFVDALDADAARAVAIAAACNAACAPGLDAKVRDAWTSVLTGVLAAAPPSYGLDYVDSYAACGAVVSPEALFADDWTALEAGLVSGEVSDARLLFLSKFRLPPDRALRAWGQVALAAGSVRARVLAIRHLTAYLEGLDPAALPAWRALFVRVLGESDVADVLGADLRAVLSSAAPAAAGNEAAIEGLTRVLRSRAARSVHPSAVCAAFALAAGDERAFDRFAAAVEGADLTDLTLSLLRSPAGCR</sequence>
<dbReference type="Pfam" id="PF17900">
    <property type="entry name" value="Peptidase_M1_N"/>
    <property type="match status" value="1"/>
</dbReference>
<dbReference type="SUPFAM" id="SSF55486">
    <property type="entry name" value="Metalloproteases ('zincins'), catalytic domain"/>
    <property type="match status" value="1"/>
</dbReference>
<dbReference type="GO" id="GO:0006508">
    <property type="term" value="P:proteolysis"/>
    <property type="evidence" value="ECO:0007669"/>
    <property type="project" value="UniProtKB-KW"/>
</dbReference>
<evidence type="ECO:0000256" key="11">
    <source>
        <dbReference type="ARBA" id="ARBA00023049"/>
    </source>
</evidence>
<dbReference type="Gene3D" id="2.60.40.1730">
    <property type="entry name" value="tricorn interacting facor f3 domain"/>
    <property type="match status" value="1"/>
</dbReference>
<dbReference type="GO" id="GO:0016020">
    <property type="term" value="C:membrane"/>
    <property type="evidence" value="ECO:0007669"/>
    <property type="project" value="TreeGrafter"/>
</dbReference>
<dbReference type="InterPro" id="IPR001930">
    <property type="entry name" value="Peptidase_M1"/>
</dbReference>
<keyword evidence="11" id="KW-0482">Metalloprotease</keyword>
<feature type="domain" description="Peptidase M1 membrane alanine aminopeptidase" evidence="12">
    <location>
        <begin position="267"/>
        <end position="442"/>
    </location>
</feature>
<dbReference type="GO" id="GO:0005737">
    <property type="term" value="C:cytoplasm"/>
    <property type="evidence" value="ECO:0007669"/>
    <property type="project" value="TreeGrafter"/>
</dbReference>
<dbReference type="InterPro" id="IPR027268">
    <property type="entry name" value="Peptidase_M4/M1_CTD_sf"/>
</dbReference>
<evidence type="ECO:0000259" key="13">
    <source>
        <dbReference type="Pfam" id="PF17900"/>
    </source>
</evidence>
<evidence type="ECO:0000256" key="5">
    <source>
        <dbReference type="ARBA" id="ARBA00015611"/>
    </source>
</evidence>
<dbReference type="InterPro" id="IPR014782">
    <property type="entry name" value="Peptidase_M1_dom"/>
</dbReference>
<comment type="similarity">
    <text evidence="3">Belongs to the peptidase M1 family.</text>
</comment>
<evidence type="ECO:0000256" key="10">
    <source>
        <dbReference type="ARBA" id="ARBA00022833"/>
    </source>
</evidence>
<evidence type="ECO:0000259" key="12">
    <source>
        <dbReference type="Pfam" id="PF01433"/>
    </source>
</evidence>
<evidence type="ECO:0000313" key="14">
    <source>
        <dbReference type="EMBL" id="KYF61361.1"/>
    </source>
</evidence>
<dbReference type="Pfam" id="PF01433">
    <property type="entry name" value="Peptidase_M1"/>
    <property type="match status" value="1"/>
</dbReference>
<dbReference type="PRINTS" id="PR00756">
    <property type="entry name" value="ALADIPTASE"/>
</dbReference>
<comment type="catalytic activity">
    <reaction evidence="1">
        <text>Release of an N-terminal amino acid, Xaa-|-Yaa- from a peptide, amide or arylamide. Xaa is preferably Ala, but may be most amino acids including Pro (slow action). When a terminal hydrophobic residue is followed by a prolyl residue, the two may be released as an intact Xaa-Pro dipeptide.</text>
        <dbReference type="EC" id="3.4.11.2"/>
    </reaction>
</comment>
<dbReference type="InterPro" id="IPR050344">
    <property type="entry name" value="Peptidase_M1_aminopeptidases"/>
</dbReference>
<organism evidence="14 15">
    <name type="scientific">Sorangium cellulosum</name>
    <name type="common">Polyangium cellulosum</name>
    <dbReference type="NCBI Taxonomy" id="56"/>
    <lineage>
        <taxon>Bacteria</taxon>
        <taxon>Pseudomonadati</taxon>
        <taxon>Myxococcota</taxon>
        <taxon>Polyangia</taxon>
        <taxon>Polyangiales</taxon>
        <taxon>Polyangiaceae</taxon>
        <taxon>Sorangium</taxon>
    </lineage>
</organism>
<dbReference type="PANTHER" id="PTHR11533:SF174">
    <property type="entry name" value="PUROMYCIN-SENSITIVE AMINOPEPTIDASE-RELATED"/>
    <property type="match status" value="1"/>
</dbReference>
<reference evidence="14 15" key="1">
    <citation type="submission" date="2014-02" db="EMBL/GenBank/DDBJ databases">
        <title>The small core and large imbalanced accessory genome model reveals a collaborative survival strategy of Sorangium cellulosum strains in nature.</title>
        <authorList>
            <person name="Han K."/>
            <person name="Peng R."/>
            <person name="Blom J."/>
            <person name="Li Y.-Z."/>
        </authorList>
    </citation>
    <scope>NUCLEOTIDE SEQUENCE [LARGE SCALE GENOMIC DNA]</scope>
    <source>
        <strain evidence="14 15">So0008-312</strain>
    </source>
</reference>
<evidence type="ECO:0000256" key="6">
    <source>
        <dbReference type="ARBA" id="ARBA00022438"/>
    </source>
</evidence>
<evidence type="ECO:0000313" key="15">
    <source>
        <dbReference type="Proteomes" id="UP000075260"/>
    </source>
</evidence>
<keyword evidence="6 14" id="KW-0031">Aminopeptidase</keyword>
<dbReference type="GO" id="GO:0043171">
    <property type="term" value="P:peptide catabolic process"/>
    <property type="evidence" value="ECO:0007669"/>
    <property type="project" value="TreeGrafter"/>
</dbReference>
<dbReference type="InterPro" id="IPR045357">
    <property type="entry name" value="Aminopeptidase_N-like_N"/>
</dbReference>
<evidence type="ECO:0000256" key="2">
    <source>
        <dbReference type="ARBA" id="ARBA00001947"/>
    </source>
</evidence>
<dbReference type="Proteomes" id="UP000075260">
    <property type="component" value="Unassembled WGS sequence"/>
</dbReference>
<dbReference type="EMBL" id="JEMA01001194">
    <property type="protein sequence ID" value="KYF61361.1"/>
    <property type="molecule type" value="Genomic_DNA"/>
</dbReference>
<feature type="domain" description="Aminopeptidase N-like N-terminal" evidence="13">
    <location>
        <begin position="43"/>
        <end position="221"/>
    </location>
</feature>
<dbReference type="OrthoDB" id="9816201at2"/>
<gene>
    <name evidence="14" type="ORF">BE15_34565</name>
</gene>
<dbReference type="GO" id="GO:0008270">
    <property type="term" value="F:zinc ion binding"/>
    <property type="evidence" value="ECO:0007669"/>
    <property type="project" value="InterPro"/>
</dbReference>
<evidence type="ECO:0000256" key="1">
    <source>
        <dbReference type="ARBA" id="ARBA00000098"/>
    </source>
</evidence>
<keyword evidence="7" id="KW-0645">Protease</keyword>
<dbReference type="GO" id="GO:0016285">
    <property type="term" value="F:alanyl aminopeptidase activity"/>
    <property type="evidence" value="ECO:0007669"/>
    <property type="project" value="UniProtKB-EC"/>
</dbReference>
<dbReference type="GO" id="GO:0042277">
    <property type="term" value="F:peptide binding"/>
    <property type="evidence" value="ECO:0007669"/>
    <property type="project" value="TreeGrafter"/>
</dbReference>
<dbReference type="RefSeq" id="WP_061613086.1">
    <property type="nucleotide sequence ID" value="NZ_JEMA01001194.1"/>
</dbReference>
<dbReference type="GO" id="GO:0070006">
    <property type="term" value="F:metalloaminopeptidase activity"/>
    <property type="evidence" value="ECO:0007669"/>
    <property type="project" value="TreeGrafter"/>
</dbReference>
<dbReference type="Gene3D" id="1.10.390.10">
    <property type="entry name" value="Neutral Protease Domain 2"/>
    <property type="match status" value="1"/>
</dbReference>
<evidence type="ECO:0000256" key="3">
    <source>
        <dbReference type="ARBA" id="ARBA00010136"/>
    </source>
</evidence>